<accession>A0ABW3WIQ0</accession>
<organism evidence="1 2">
    <name type="scientific">Lutibacter holmesii</name>
    <dbReference type="NCBI Taxonomy" id="1137985"/>
    <lineage>
        <taxon>Bacteria</taxon>
        <taxon>Pseudomonadati</taxon>
        <taxon>Bacteroidota</taxon>
        <taxon>Flavobacteriia</taxon>
        <taxon>Flavobacteriales</taxon>
        <taxon>Flavobacteriaceae</taxon>
        <taxon>Lutibacter</taxon>
    </lineage>
</organism>
<evidence type="ECO:0000313" key="2">
    <source>
        <dbReference type="Proteomes" id="UP001597241"/>
    </source>
</evidence>
<comment type="caution">
    <text evidence="1">The sequence shown here is derived from an EMBL/GenBank/DDBJ whole genome shotgun (WGS) entry which is preliminary data.</text>
</comment>
<proteinExistence type="predicted"/>
<reference evidence="2" key="1">
    <citation type="journal article" date="2019" name="Int. J. Syst. Evol. Microbiol.">
        <title>The Global Catalogue of Microorganisms (GCM) 10K type strain sequencing project: providing services to taxonomists for standard genome sequencing and annotation.</title>
        <authorList>
            <consortium name="The Broad Institute Genomics Platform"/>
            <consortium name="The Broad Institute Genome Sequencing Center for Infectious Disease"/>
            <person name="Wu L."/>
            <person name="Ma J."/>
        </authorList>
    </citation>
    <scope>NUCLEOTIDE SEQUENCE [LARGE SCALE GENOMIC DNA]</scope>
    <source>
        <strain evidence="2">CCUG 62221</strain>
    </source>
</reference>
<dbReference type="RefSeq" id="WP_386806814.1">
    <property type="nucleotide sequence ID" value="NZ_JBHTMV010000001.1"/>
</dbReference>
<sequence length="99" mass="11579">MKKVKILKYVLLCLLFLNCTTEKPVYTIKVFEIEQGYGYSIFEKEKLIIRQQYIPAISNLKHFKSEKDAYTVAKLVIEKLKQHKIPSISIDELKNSISL</sequence>
<name>A0ABW3WIQ0_9FLAO</name>
<gene>
    <name evidence="1" type="ORF">ACFQ5N_00450</name>
</gene>
<dbReference type="Proteomes" id="UP001597241">
    <property type="component" value="Unassembled WGS sequence"/>
</dbReference>
<dbReference type="InterPro" id="IPR032593">
    <property type="entry name" value="DUF4907"/>
</dbReference>
<evidence type="ECO:0000313" key="1">
    <source>
        <dbReference type="EMBL" id="MFD1292289.1"/>
    </source>
</evidence>
<protein>
    <submittedName>
        <fullName evidence="1">DUF4907 domain-containing protein</fullName>
    </submittedName>
</protein>
<keyword evidence="2" id="KW-1185">Reference proteome</keyword>
<dbReference type="Pfam" id="PF16250">
    <property type="entry name" value="DUF4907"/>
    <property type="match status" value="1"/>
</dbReference>
<dbReference type="EMBL" id="JBHTMV010000001">
    <property type="protein sequence ID" value="MFD1292289.1"/>
    <property type="molecule type" value="Genomic_DNA"/>
</dbReference>